<dbReference type="GO" id="GO:0016787">
    <property type="term" value="F:hydrolase activity"/>
    <property type="evidence" value="ECO:0007669"/>
    <property type="project" value="UniProtKB-KW"/>
</dbReference>
<sequence length="277" mass="30406">MRNTGFICTTCGLQYPESDTPPEHCDICEDERQFVPVEGQRWTTPGELAANHTNTFRHMAPGLMAIGTTPSFAIGQRAFLLRTPAGNVLWDCLTLLDEATIEIIEGLGGLDAIVLSHPHYFSTMAEWAQAFDCPVYVHAEDRDWVSVPDARIRFWEGASREILSGVTAHCLGGHFPGASVLHWPEHGILLTGDTLLVTPDRMASFMWSYPNNIPLDAGTVAGIALRLEPLAFDSAYSAFWGREILVDAKRVIEESSQRHCRALGGRIASPDAAGFGR</sequence>
<dbReference type="InterPro" id="IPR001279">
    <property type="entry name" value="Metallo-B-lactamas"/>
</dbReference>
<dbReference type="AlphaFoldDB" id="A0A640WC40"/>
<accession>A0A640WC40</accession>
<dbReference type="SUPFAM" id="SSF56281">
    <property type="entry name" value="Metallo-hydrolase/oxidoreductase"/>
    <property type="match status" value="1"/>
</dbReference>
<dbReference type="InterPro" id="IPR036866">
    <property type="entry name" value="RibonucZ/Hydroxyglut_hydro"/>
</dbReference>
<evidence type="ECO:0000313" key="3">
    <source>
        <dbReference type="Proteomes" id="UP000466024"/>
    </source>
</evidence>
<dbReference type="PANTHER" id="PTHR36839:SF1">
    <property type="entry name" value="METALLO-BETA-LACTAMASE FAMILY PROTEIN (AFU_ORTHOLOGUE AFUA_5G12770)"/>
    <property type="match status" value="1"/>
</dbReference>
<organism evidence="2 3">
    <name type="scientific">Salinicola corii</name>
    <dbReference type="NCBI Taxonomy" id="2606937"/>
    <lineage>
        <taxon>Bacteria</taxon>
        <taxon>Pseudomonadati</taxon>
        <taxon>Pseudomonadota</taxon>
        <taxon>Gammaproteobacteria</taxon>
        <taxon>Oceanospirillales</taxon>
        <taxon>Halomonadaceae</taxon>
        <taxon>Salinicola</taxon>
    </lineage>
</organism>
<proteinExistence type="predicted"/>
<feature type="domain" description="Metallo-beta-lactamase" evidence="1">
    <location>
        <begin position="75"/>
        <end position="242"/>
    </location>
</feature>
<protein>
    <submittedName>
        <fullName evidence="2">MBL fold metallo-hydrolase</fullName>
    </submittedName>
</protein>
<name>A0A640WC40_9GAMM</name>
<comment type="caution">
    <text evidence="2">The sequence shown here is derived from an EMBL/GenBank/DDBJ whole genome shotgun (WGS) entry which is preliminary data.</text>
</comment>
<evidence type="ECO:0000259" key="1">
    <source>
        <dbReference type="SMART" id="SM00849"/>
    </source>
</evidence>
<reference evidence="2 3" key="1">
    <citation type="submission" date="2019-08" db="EMBL/GenBank/DDBJ databases">
        <title>Bioinformatics analysis of the strain L3 and L5.</title>
        <authorList>
            <person name="Li X."/>
        </authorList>
    </citation>
    <scope>NUCLEOTIDE SEQUENCE [LARGE SCALE GENOMIC DNA]</scope>
    <source>
        <strain evidence="2 3">L3</strain>
    </source>
</reference>
<keyword evidence="3" id="KW-1185">Reference proteome</keyword>
<dbReference type="Proteomes" id="UP000466024">
    <property type="component" value="Unassembled WGS sequence"/>
</dbReference>
<dbReference type="RefSeq" id="WP_149436558.1">
    <property type="nucleotide sequence ID" value="NZ_VTPX01000011.1"/>
</dbReference>
<dbReference type="Pfam" id="PF00753">
    <property type="entry name" value="Lactamase_B"/>
    <property type="match status" value="1"/>
</dbReference>
<gene>
    <name evidence="2" type="ORF">F0A16_16940</name>
</gene>
<keyword evidence="2" id="KW-0378">Hydrolase</keyword>
<dbReference type="SMART" id="SM00849">
    <property type="entry name" value="Lactamase_B"/>
    <property type="match status" value="1"/>
</dbReference>
<dbReference type="Gene3D" id="3.60.15.10">
    <property type="entry name" value="Ribonuclease Z/Hydroxyacylglutathione hydrolase-like"/>
    <property type="match status" value="1"/>
</dbReference>
<evidence type="ECO:0000313" key="2">
    <source>
        <dbReference type="EMBL" id="KAA0016415.1"/>
    </source>
</evidence>
<dbReference type="PANTHER" id="PTHR36839">
    <property type="entry name" value="METALLO-BETA-LACTAMASE FAMILY PROTEIN (AFU_ORTHOLOGUE AFUA_5G12770)"/>
    <property type="match status" value="1"/>
</dbReference>
<dbReference type="EMBL" id="VTPX01000011">
    <property type="protein sequence ID" value="KAA0016415.1"/>
    <property type="molecule type" value="Genomic_DNA"/>
</dbReference>